<evidence type="ECO:0000313" key="9">
    <source>
        <dbReference type="EMBL" id="BAU46649.1"/>
    </source>
</evidence>
<dbReference type="Pfam" id="PF00034">
    <property type="entry name" value="Cytochrom_C"/>
    <property type="match status" value="1"/>
</dbReference>
<dbReference type="InterPro" id="IPR050597">
    <property type="entry name" value="Cytochrome_c_Oxidase_Subunit"/>
</dbReference>
<name>A0A1B4UZS1_9GAMM</name>
<protein>
    <submittedName>
        <fullName evidence="9">Cytochrome C</fullName>
    </submittedName>
</protein>
<dbReference type="GO" id="GO:0009055">
    <property type="term" value="F:electron transfer activity"/>
    <property type="evidence" value="ECO:0007669"/>
    <property type="project" value="InterPro"/>
</dbReference>
<dbReference type="InterPro" id="IPR036909">
    <property type="entry name" value="Cyt_c-like_dom_sf"/>
</dbReference>
<dbReference type="RefSeq" id="WP_096457156.1">
    <property type="nucleotide sequence ID" value="NZ_AP014936.1"/>
</dbReference>
<dbReference type="Gene3D" id="1.10.760.10">
    <property type="entry name" value="Cytochrome c-like domain"/>
    <property type="match status" value="1"/>
</dbReference>
<evidence type="ECO:0000313" key="10">
    <source>
        <dbReference type="Proteomes" id="UP000218899"/>
    </source>
</evidence>
<keyword evidence="1" id="KW-0813">Transport</keyword>
<dbReference type="KEGG" id="sva:SVA_0067"/>
<evidence type="ECO:0000256" key="4">
    <source>
        <dbReference type="ARBA" id="ARBA00022982"/>
    </source>
</evidence>
<dbReference type="AlphaFoldDB" id="A0A1B4UZS1"/>
<dbReference type="SUPFAM" id="SSF46626">
    <property type="entry name" value="Cytochrome c"/>
    <property type="match status" value="1"/>
</dbReference>
<dbReference type="PROSITE" id="PS51007">
    <property type="entry name" value="CYTC"/>
    <property type="match status" value="1"/>
</dbReference>
<organism evidence="9 10">
    <name type="scientific">Sulfurifustis variabilis</name>
    <dbReference type="NCBI Taxonomy" id="1675686"/>
    <lineage>
        <taxon>Bacteria</taxon>
        <taxon>Pseudomonadati</taxon>
        <taxon>Pseudomonadota</taxon>
        <taxon>Gammaproteobacteria</taxon>
        <taxon>Acidiferrobacterales</taxon>
        <taxon>Acidiferrobacteraceae</taxon>
        <taxon>Sulfurifustis</taxon>
    </lineage>
</organism>
<proteinExistence type="predicted"/>
<evidence type="ECO:0000256" key="3">
    <source>
        <dbReference type="ARBA" id="ARBA00022723"/>
    </source>
</evidence>
<gene>
    <name evidence="9" type="ORF">SVA_0067</name>
</gene>
<evidence type="ECO:0000256" key="6">
    <source>
        <dbReference type="PROSITE-ProRule" id="PRU00433"/>
    </source>
</evidence>
<dbReference type="PANTHER" id="PTHR33751">
    <property type="entry name" value="CBB3-TYPE CYTOCHROME C OXIDASE SUBUNIT FIXP"/>
    <property type="match status" value="1"/>
</dbReference>
<dbReference type="GO" id="GO:0046872">
    <property type="term" value="F:metal ion binding"/>
    <property type="evidence" value="ECO:0007669"/>
    <property type="project" value="UniProtKB-KW"/>
</dbReference>
<feature type="chain" id="PRO_5008571059" evidence="7">
    <location>
        <begin position="24"/>
        <end position="108"/>
    </location>
</feature>
<keyword evidence="2 6" id="KW-0349">Heme</keyword>
<sequence length="108" mass="11500">MQFVTRPLVGLTLLCLVPLAVQAQQDGGISNEAAANMARNCFACHGPQGRSPGTIPSLHQHSADKIVALMKGFKSGDEPSTVMGRHAKGYSEPEIEAIARYIAGLNKR</sequence>
<keyword evidence="5 6" id="KW-0408">Iron</keyword>
<evidence type="ECO:0000256" key="1">
    <source>
        <dbReference type="ARBA" id="ARBA00022448"/>
    </source>
</evidence>
<feature type="domain" description="Cytochrome c" evidence="8">
    <location>
        <begin position="22"/>
        <end position="106"/>
    </location>
</feature>
<evidence type="ECO:0000256" key="7">
    <source>
        <dbReference type="SAM" id="SignalP"/>
    </source>
</evidence>
<evidence type="ECO:0000256" key="2">
    <source>
        <dbReference type="ARBA" id="ARBA00022617"/>
    </source>
</evidence>
<dbReference type="OrthoDB" id="188778at2"/>
<dbReference type="EMBL" id="AP014936">
    <property type="protein sequence ID" value="BAU46649.1"/>
    <property type="molecule type" value="Genomic_DNA"/>
</dbReference>
<accession>A0A1B4UZS1</accession>
<keyword evidence="10" id="KW-1185">Reference proteome</keyword>
<keyword evidence="4" id="KW-0249">Electron transport</keyword>
<dbReference type="GO" id="GO:0020037">
    <property type="term" value="F:heme binding"/>
    <property type="evidence" value="ECO:0007669"/>
    <property type="project" value="InterPro"/>
</dbReference>
<evidence type="ECO:0000256" key="5">
    <source>
        <dbReference type="ARBA" id="ARBA00023004"/>
    </source>
</evidence>
<dbReference type="InterPro" id="IPR009056">
    <property type="entry name" value="Cyt_c-like_dom"/>
</dbReference>
<keyword evidence="3 6" id="KW-0479">Metal-binding</keyword>
<reference evidence="9 10" key="1">
    <citation type="submission" date="2015-08" db="EMBL/GenBank/DDBJ databases">
        <title>Complete genome sequence of Sulfurifustis variabilis.</title>
        <authorList>
            <person name="Miura A."/>
            <person name="Kojima H."/>
            <person name="Fukui M."/>
        </authorList>
    </citation>
    <scope>NUCLEOTIDE SEQUENCE [LARGE SCALE GENOMIC DNA]</scope>
    <source>
        <strain evidence="10">skN76</strain>
    </source>
</reference>
<dbReference type="Proteomes" id="UP000218899">
    <property type="component" value="Chromosome"/>
</dbReference>
<keyword evidence="7" id="KW-0732">Signal</keyword>
<dbReference type="PANTHER" id="PTHR33751:SF9">
    <property type="entry name" value="CYTOCHROME C4"/>
    <property type="match status" value="1"/>
</dbReference>
<evidence type="ECO:0000259" key="8">
    <source>
        <dbReference type="PROSITE" id="PS51007"/>
    </source>
</evidence>
<feature type="signal peptide" evidence="7">
    <location>
        <begin position="1"/>
        <end position="23"/>
    </location>
</feature>